<gene>
    <name evidence="6" type="ORF">E7272_01565</name>
</gene>
<accession>A0A927UAS6</accession>
<evidence type="ECO:0000259" key="5">
    <source>
        <dbReference type="Pfam" id="PF13657"/>
    </source>
</evidence>
<sequence>MSEEKVIYVYADFAPYENELVGRINVTQSRGKEFYSFEYEDSWLDYQQMTLDPDLQLYKGRHYLNDDKNIFGVFADSCPDRWGRRLMNRRAEICAKELQEKPKKLMESDYLLGVYDEARMGGLRFKLDKDGEYLSNDKDFATPPWTSLRELEQASLAFEKEDNVLDDKWLKQLIAPGSSLGGARPKASVMAPDGSLWIAKFPSKHDDIDSGAWEMVVHDLAQLCGLNVPEAKVERFSKLGTTFLVKRFDRNGTERIHFSSAMTMLGKTDGANASDGSSYLEIVSFLKANGSKPKEDLEELWKRIVFSMAVSNTDDHFRNHGFILEKSGWKLSPLYDVNPDIYGNYLSLNVNSEESDLDFELAIRTSAYYGLDEKKAKEIVNEIAENVRDNWKIIAQKYGINRSEIERMRPAFMICGE</sequence>
<evidence type="ECO:0000313" key="6">
    <source>
        <dbReference type="EMBL" id="MBE5918507.1"/>
    </source>
</evidence>
<evidence type="ECO:0000256" key="3">
    <source>
        <dbReference type="ARBA" id="ARBA00022777"/>
    </source>
</evidence>
<evidence type="ECO:0000256" key="1">
    <source>
        <dbReference type="ARBA" id="ARBA00010164"/>
    </source>
</evidence>
<proteinExistence type="inferred from homology"/>
<dbReference type="Proteomes" id="UP000766246">
    <property type="component" value="Unassembled WGS sequence"/>
</dbReference>
<comment type="similarity">
    <text evidence="1">Belongs to the HipA Ser/Thr kinase family.</text>
</comment>
<dbReference type="GO" id="GO:0005829">
    <property type="term" value="C:cytosol"/>
    <property type="evidence" value="ECO:0007669"/>
    <property type="project" value="TreeGrafter"/>
</dbReference>
<organism evidence="6 7">
    <name type="scientific">Pseudobutyrivibrio ruminis</name>
    <dbReference type="NCBI Taxonomy" id="46206"/>
    <lineage>
        <taxon>Bacteria</taxon>
        <taxon>Bacillati</taxon>
        <taxon>Bacillota</taxon>
        <taxon>Clostridia</taxon>
        <taxon>Lachnospirales</taxon>
        <taxon>Lachnospiraceae</taxon>
        <taxon>Pseudobutyrivibrio</taxon>
    </lineage>
</organism>
<keyword evidence="2" id="KW-0808">Transferase</keyword>
<dbReference type="GO" id="GO:0004674">
    <property type="term" value="F:protein serine/threonine kinase activity"/>
    <property type="evidence" value="ECO:0007669"/>
    <property type="project" value="TreeGrafter"/>
</dbReference>
<evidence type="ECO:0000256" key="2">
    <source>
        <dbReference type="ARBA" id="ARBA00022679"/>
    </source>
</evidence>
<dbReference type="InterPro" id="IPR017508">
    <property type="entry name" value="HipA_N1"/>
</dbReference>
<feature type="domain" description="HipA N-terminal subdomain 1" evidence="5">
    <location>
        <begin position="18"/>
        <end position="93"/>
    </location>
</feature>
<dbReference type="Pfam" id="PF07804">
    <property type="entry name" value="HipA_C"/>
    <property type="match status" value="1"/>
</dbReference>
<dbReference type="Gene3D" id="1.10.1070.20">
    <property type="match status" value="1"/>
</dbReference>
<reference evidence="6" key="1">
    <citation type="submission" date="2019-04" db="EMBL/GenBank/DDBJ databases">
        <title>Evolution of Biomass-Degrading Anaerobic Consortia Revealed by Metagenomics.</title>
        <authorList>
            <person name="Peng X."/>
        </authorList>
    </citation>
    <scope>NUCLEOTIDE SEQUENCE</scope>
    <source>
        <strain evidence="6">SIG311</strain>
    </source>
</reference>
<dbReference type="Pfam" id="PF13657">
    <property type="entry name" value="Couple_hipA"/>
    <property type="match status" value="1"/>
</dbReference>
<evidence type="ECO:0000313" key="7">
    <source>
        <dbReference type="Proteomes" id="UP000766246"/>
    </source>
</evidence>
<dbReference type="AlphaFoldDB" id="A0A927UAS6"/>
<feature type="domain" description="HipA-like C-terminal" evidence="4">
    <location>
        <begin position="178"/>
        <end position="391"/>
    </location>
</feature>
<comment type="caution">
    <text evidence="6">The sequence shown here is derived from an EMBL/GenBank/DDBJ whole genome shotgun (WGS) entry which is preliminary data.</text>
</comment>
<dbReference type="EMBL" id="SVER01000003">
    <property type="protein sequence ID" value="MBE5918507.1"/>
    <property type="molecule type" value="Genomic_DNA"/>
</dbReference>
<keyword evidence="3" id="KW-0418">Kinase</keyword>
<name>A0A927UAS6_9FIRM</name>
<dbReference type="InterPro" id="IPR012893">
    <property type="entry name" value="HipA-like_C"/>
</dbReference>
<protein>
    <submittedName>
        <fullName evidence="6">Type II toxin-antitoxin system HipA family toxin</fullName>
    </submittedName>
</protein>
<dbReference type="InterPro" id="IPR052028">
    <property type="entry name" value="HipA_Ser/Thr_kinase"/>
</dbReference>
<dbReference type="PANTHER" id="PTHR37419">
    <property type="entry name" value="SERINE/THREONINE-PROTEIN KINASE TOXIN HIPA"/>
    <property type="match status" value="1"/>
</dbReference>
<evidence type="ECO:0000259" key="4">
    <source>
        <dbReference type="Pfam" id="PF07804"/>
    </source>
</evidence>